<evidence type="ECO:0000313" key="2">
    <source>
        <dbReference type="Proteomes" id="UP001497522"/>
    </source>
</evidence>
<dbReference type="SUPFAM" id="SSF52540">
    <property type="entry name" value="P-loop containing nucleoside triphosphate hydrolases"/>
    <property type="match status" value="1"/>
</dbReference>
<gene>
    <name evidence="1" type="ORF">CSSPJE1EN2_LOCUS21738</name>
</gene>
<dbReference type="InterPro" id="IPR027417">
    <property type="entry name" value="P-loop_NTPase"/>
</dbReference>
<dbReference type="Gene3D" id="3.40.50.300">
    <property type="entry name" value="P-loop containing nucleotide triphosphate hydrolases"/>
    <property type="match status" value="1"/>
</dbReference>
<name>A0ABP1BVB8_9BRYO</name>
<dbReference type="EMBL" id="OZ023708">
    <property type="protein sequence ID" value="CAK9880249.1"/>
    <property type="molecule type" value="Genomic_DNA"/>
</dbReference>
<keyword evidence="2" id="KW-1185">Reference proteome</keyword>
<evidence type="ECO:0000313" key="1">
    <source>
        <dbReference type="EMBL" id="CAK9880249.1"/>
    </source>
</evidence>
<dbReference type="Gene3D" id="3.80.10.10">
    <property type="entry name" value="Ribonuclease Inhibitor"/>
    <property type="match status" value="1"/>
</dbReference>
<reference evidence="1" key="1">
    <citation type="submission" date="2024-03" db="EMBL/GenBank/DDBJ databases">
        <authorList>
            <consortium name="ELIXIR-Norway"/>
            <consortium name="Elixir Norway"/>
        </authorList>
    </citation>
    <scope>NUCLEOTIDE SEQUENCE</scope>
</reference>
<accession>A0ABP1BVB8</accession>
<evidence type="ECO:0008006" key="3">
    <source>
        <dbReference type="Google" id="ProtNLM"/>
    </source>
</evidence>
<dbReference type="PANTHER" id="PTHR47679:SF1">
    <property type="entry name" value="PROTEIN TORNADO 1"/>
    <property type="match status" value="1"/>
</dbReference>
<dbReference type="SUPFAM" id="SSF52047">
    <property type="entry name" value="RNI-like"/>
    <property type="match status" value="1"/>
</dbReference>
<proteinExistence type="predicted"/>
<dbReference type="InterPro" id="IPR032675">
    <property type="entry name" value="LRR_dom_sf"/>
</dbReference>
<sequence>MADAIVTDVVQEVLRILTASDVVVEEFSYCFIPGQRLLSSFCHRCRARSSEGRLEQPLVDGDLERERSVSADSSEWSTNVEDGTREAFSLGLQYYQCKADSSEGRLEEPLVAGGVEREWSLPGGADLKELVSTVLESTNVKAIHLFGDCRIHDVIEQFLQGLRTNHTIVRATFVLLCPRITTIVLDKSVVMLRHNTGLKRVSLSLKPDIKGTTKHSGFGNALKMNHTLQSLAFSFYPTPIKLDLEELVQPLIMDENGHQANSTLTALSIYNATELSTMSLARMLRKNSSIKRLDLRQCQISESDVQELIQSLVENHSLETLSLAWCDGVRDSVFPAIMDVLQVNFTLTDIELFANALYDKGKHLAMKEQLRKNAVSKELHLKKLDMAKPTSARVIFCGSPYAGKTTLRKSVVRSIERRTTINKRILNPCKDFIMKKIDGGQRLIQGGKQLTHRTRGIEVHSLKSSEGIRWSIWDMGGQEEFHGFHYFMLPDLSDTGNPSLFLLVCSPYVLRDEGSPSKEKVKLPIDIEKELEYWLRFIASKSRRTISFKPKVIVVLTHSDKVDGLVARAQESVTRLKEQFAELLDVWSEPIAVNGFSTESGSNVASVIEDNILTLLKALPPVYKVCSDVRSALKGWMVRNPKSPMMNWKTFSDLCQETDLPGLVKVTAEGSMVEARRKAVARSMHDSGDVIYFEDLDFLVVDLDWFCHRVMGHLIKLSDDGSKLATATNPDGFTSRAYMEKVLADSPKSSRELGCGGCALDVTAQDLVHLMLRLELCFEDTTRSHGVGNLFIPTILDIGQEAVSWSWSHISQKSIYFGRRLQCADPEHTFIPRGLFCRLQVFLHNQFLTLEKDMKMRALYEPKNNFIYIMLNGVEVVVDYNADVGTHIDVLVHSKSKSFDNALDIVHEHIMDKILERCVATDGCQGVVLVEGVIRTMCVKNCTSFKEREGQSVLLEVLKQNVFSHGNEYEHPWGELKHGEGLRENEFARMLMGRGEREEVVQRRKRLLQSVEVDGVHDELAIITRGWETSSCSKTSVNMEITQEPSQEQDQAVRELTHEVRQLKAVLHDTNNTVHDTHKLLRDEGLPVTRFIHNLIVKSSQRQVPRIVLFTTGDGSLKQKLITKLVPGLKALQLHLLCEYKGQEHIVEGQAGCEVILQDEHWKKVHELVKEGLKWVLLAVQVGAHITMGLGNMVPNPNLEYGKAVVALGEGVLKDSPIDWATVTPGRLVRDETSAIRTAESMSAEQWLVDFLKDKVILTQFGLQRVVYKDTHGRQTGELGWICRKHFDQGMSVGELDGFPC</sequence>
<organism evidence="1 2">
    <name type="scientific">Sphagnum jensenii</name>
    <dbReference type="NCBI Taxonomy" id="128206"/>
    <lineage>
        <taxon>Eukaryota</taxon>
        <taxon>Viridiplantae</taxon>
        <taxon>Streptophyta</taxon>
        <taxon>Embryophyta</taxon>
        <taxon>Bryophyta</taxon>
        <taxon>Sphagnophytina</taxon>
        <taxon>Sphagnopsida</taxon>
        <taxon>Sphagnales</taxon>
        <taxon>Sphagnaceae</taxon>
        <taxon>Sphagnum</taxon>
    </lineage>
</organism>
<dbReference type="PANTHER" id="PTHR47679">
    <property type="entry name" value="PROTEIN TORNADO 1"/>
    <property type="match status" value="1"/>
</dbReference>
<dbReference type="Proteomes" id="UP001497522">
    <property type="component" value="Chromosome 7"/>
</dbReference>
<protein>
    <recommendedName>
        <fullName evidence="3">C-terminal of Roc (COR) domain-containing protein</fullName>
    </recommendedName>
</protein>